<dbReference type="PANTHER" id="PTHR10422">
    <property type="entry name" value="CYTOCHROME C OXIDASE SUBUNIT 1"/>
    <property type="match status" value="1"/>
</dbReference>
<dbReference type="InterPro" id="IPR023616">
    <property type="entry name" value="Cyt_c_oxase-like_su1_dom"/>
</dbReference>
<feature type="transmembrane region" description="Helical" evidence="1">
    <location>
        <begin position="164"/>
        <end position="187"/>
    </location>
</feature>
<feature type="transmembrane region" description="Helical" evidence="1">
    <location>
        <begin position="124"/>
        <end position="144"/>
    </location>
</feature>
<dbReference type="GO" id="GO:0022904">
    <property type="term" value="P:respiratory electron transport chain"/>
    <property type="evidence" value="ECO:0007669"/>
    <property type="project" value="TreeGrafter"/>
</dbReference>
<feature type="transmembrane region" description="Helical" evidence="1">
    <location>
        <begin position="199"/>
        <end position="220"/>
    </location>
</feature>
<dbReference type="SUPFAM" id="SSF81442">
    <property type="entry name" value="Cytochrome c oxidase subunit I-like"/>
    <property type="match status" value="1"/>
</dbReference>
<feature type="non-terminal residue" evidence="3">
    <location>
        <position position="474"/>
    </location>
</feature>
<keyword evidence="1" id="KW-1133">Transmembrane helix</keyword>
<keyword evidence="1" id="KW-0812">Transmembrane</keyword>
<dbReference type="InterPro" id="IPR036927">
    <property type="entry name" value="Cyt_c_oxase-like_su1_sf"/>
</dbReference>
<feature type="transmembrane region" description="Helical" evidence="1">
    <location>
        <begin position="406"/>
        <end position="426"/>
    </location>
</feature>
<feature type="transmembrane region" description="Helical" evidence="1">
    <location>
        <begin position="301"/>
        <end position="320"/>
    </location>
</feature>
<accession>A0A381XV71</accession>
<feature type="domain" description="Cytochrome oxidase subunit I profile" evidence="2">
    <location>
        <begin position="11"/>
        <end position="474"/>
    </location>
</feature>
<dbReference type="GO" id="GO:0015990">
    <property type="term" value="P:electron transport coupled proton transport"/>
    <property type="evidence" value="ECO:0007669"/>
    <property type="project" value="TreeGrafter"/>
</dbReference>
<reference evidence="3" key="1">
    <citation type="submission" date="2018-05" db="EMBL/GenBank/DDBJ databases">
        <authorList>
            <person name="Lanie J.A."/>
            <person name="Ng W.-L."/>
            <person name="Kazmierczak K.M."/>
            <person name="Andrzejewski T.M."/>
            <person name="Davidsen T.M."/>
            <person name="Wayne K.J."/>
            <person name="Tettelin H."/>
            <person name="Glass J.I."/>
            <person name="Rusch D."/>
            <person name="Podicherti R."/>
            <person name="Tsui H.-C.T."/>
            <person name="Winkler M.E."/>
        </authorList>
    </citation>
    <scope>NUCLEOTIDE SEQUENCE</scope>
</reference>
<dbReference type="PRINTS" id="PR01165">
    <property type="entry name" value="CYCOXIDASEI"/>
</dbReference>
<dbReference type="InterPro" id="IPR000883">
    <property type="entry name" value="Cyt_C_Oxase_1"/>
</dbReference>
<dbReference type="Gene3D" id="1.20.210.10">
    <property type="entry name" value="Cytochrome c oxidase-like, subunit I domain"/>
    <property type="match status" value="1"/>
</dbReference>
<dbReference type="GO" id="GO:0016020">
    <property type="term" value="C:membrane"/>
    <property type="evidence" value="ECO:0007669"/>
    <property type="project" value="InterPro"/>
</dbReference>
<feature type="transmembrane region" description="Helical" evidence="1">
    <location>
        <begin position="447"/>
        <end position="465"/>
    </location>
</feature>
<feature type="transmembrane region" description="Helical" evidence="1">
    <location>
        <begin position="332"/>
        <end position="356"/>
    </location>
</feature>
<name>A0A381XV71_9ZZZZ</name>
<feature type="transmembrane region" description="Helical" evidence="1">
    <location>
        <begin position="80"/>
        <end position="104"/>
    </location>
</feature>
<keyword evidence="1" id="KW-0472">Membrane</keyword>
<protein>
    <recommendedName>
        <fullName evidence="2">Cytochrome oxidase subunit I profile domain-containing protein</fullName>
    </recommendedName>
</protein>
<dbReference type="EMBL" id="UINC01016416">
    <property type="protein sequence ID" value="SVA68362.1"/>
    <property type="molecule type" value="Genomic_DNA"/>
</dbReference>
<dbReference type="GO" id="GO:0009060">
    <property type="term" value="P:aerobic respiration"/>
    <property type="evidence" value="ECO:0007669"/>
    <property type="project" value="InterPro"/>
</dbReference>
<evidence type="ECO:0000259" key="2">
    <source>
        <dbReference type="PROSITE" id="PS50855"/>
    </source>
</evidence>
<proteinExistence type="predicted"/>
<gene>
    <name evidence="3" type="ORF">METZ01_LOCUS121216</name>
</gene>
<dbReference type="AlphaFoldDB" id="A0A381XV71"/>
<dbReference type="PANTHER" id="PTHR10422:SF18">
    <property type="entry name" value="CYTOCHROME C OXIDASE SUBUNIT 1"/>
    <property type="match status" value="1"/>
</dbReference>
<feature type="transmembrane region" description="Helical" evidence="1">
    <location>
        <begin position="23"/>
        <end position="46"/>
    </location>
</feature>
<evidence type="ECO:0000313" key="3">
    <source>
        <dbReference type="EMBL" id="SVA68362.1"/>
    </source>
</evidence>
<dbReference type="Pfam" id="PF00115">
    <property type="entry name" value="COX1"/>
    <property type="match status" value="1"/>
</dbReference>
<feature type="transmembrane region" description="Helical" evidence="1">
    <location>
        <begin position="264"/>
        <end position="289"/>
    </location>
</feature>
<feature type="transmembrane region" description="Helical" evidence="1">
    <location>
        <begin position="368"/>
        <end position="394"/>
    </location>
</feature>
<dbReference type="GO" id="GO:0004129">
    <property type="term" value="F:cytochrome-c oxidase activity"/>
    <property type="evidence" value="ECO:0007669"/>
    <property type="project" value="InterPro"/>
</dbReference>
<organism evidence="3">
    <name type="scientific">marine metagenome</name>
    <dbReference type="NCBI Taxonomy" id="408172"/>
    <lineage>
        <taxon>unclassified sequences</taxon>
        <taxon>metagenomes</taxon>
        <taxon>ecological metagenomes</taxon>
    </lineage>
</organism>
<dbReference type="PROSITE" id="PS50855">
    <property type="entry name" value="COX1"/>
    <property type="match status" value="1"/>
</dbReference>
<dbReference type="GO" id="GO:0020037">
    <property type="term" value="F:heme binding"/>
    <property type="evidence" value="ECO:0007669"/>
    <property type="project" value="InterPro"/>
</dbReference>
<sequence>MSSNTHHDESFYRKYIWSTDHKIIGLQYGFTALFFLLVGFTLMMIMRWQLAYPESPVPLVGSFFGEDGILLPEIYNSLGAMHGTIMIFLGIVPLAVGAFGNYLVPLQIGAPDMAFPKLNAASYWSYFVGGIIMMSSFFTAEGAARSGWTSYPPLSVIEVGQTLWLIGMIFLITSSLLGSINIITTIVQLRAPGMSWMRLPFFVWSQFVTSFLLVLAFPPLEAAAVLQLMDRVAGTSFFLPSGLVVSGEILNVSGGGSPLLWQHLFWFLAHPEVYVLILPAMGIVSEVIANNTRKPLWGYKSLVFAVVFLGFMSFIVWAHHMFITGMGTAMSAFFQTTTMIISIPSVIILSALFISLWGASIRFNTPMLFALAFLPMFGIGGLTGLPLGLAAADIYLHDTYYVIGHFHYVVAPGTIFGLFAGIYYWYPKMTGRKMSEAIGKLHFWPSFLFMNGVFMPMFIQGLAGVSRRLWDGGL</sequence>
<evidence type="ECO:0000256" key="1">
    <source>
        <dbReference type="SAM" id="Phobius"/>
    </source>
</evidence>